<accession>A0A0S4WQU8</accession>
<proteinExistence type="predicted"/>
<dbReference type="AlphaFoldDB" id="A0A0S4WQU8"/>
<organism evidence="1">
    <name type="scientific">Ralstonia solanacearum</name>
    <name type="common">Pseudomonas solanacearum</name>
    <dbReference type="NCBI Taxonomy" id="305"/>
    <lineage>
        <taxon>Bacteria</taxon>
        <taxon>Pseudomonadati</taxon>
        <taxon>Pseudomonadota</taxon>
        <taxon>Betaproteobacteria</taxon>
        <taxon>Burkholderiales</taxon>
        <taxon>Burkholderiaceae</taxon>
        <taxon>Ralstonia</taxon>
        <taxon>Ralstonia solanacearum species complex</taxon>
    </lineage>
</organism>
<dbReference type="EMBL" id="LN899820">
    <property type="protein sequence ID" value="CUV53963.1"/>
    <property type="molecule type" value="Genomic_DNA"/>
</dbReference>
<gene>
    <name evidence="1" type="ORF">RUN215_v1_200018</name>
</gene>
<evidence type="ECO:0000313" key="1">
    <source>
        <dbReference type="EMBL" id="CUV53963.1"/>
    </source>
</evidence>
<name>A0A0S4WQU8_RALSL</name>
<reference evidence="1" key="1">
    <citation type="submission" date="2015-10" db="EMBL/GenBank/DDBJ databases">
        <authorList>
            <person name="Gilbert D.G."/>
        </authorList>
    </citation>
    <scope>NUCLEOTIDE SEQUENCE</scope>
    <source>
        <strain evidence="1">Phyl III-seqv23</strain>
    </source>
</reference>
<sequence length="181" mass="21103">MGKNKNNEKKVCLVDFVTEIPNKNTPRYQEQVEQAKRTVASAMRWQIEEARKKCKEFKLKYDEDRDAESWAGFCEWRGKVAGLVSGEKKQKEQAEKLVYLFELLAINRVPEEKITYSLIQFISKQLDGRSLDKEKCLELRSRYKPHKAVYQVPEDKRQLWAAISLNYSVANKGSGARRAKI</sequence>
<protein>
    <submittedName>
        <fullName evidence="1">Uncharacterized protein</fullName>
    </submittedName>
</protein>